<dbReference type="EMBL" id="JACJJG010000020">
    <property type="protein sequence ID" value="MBM6673383.1"/>
    <property type="molecule type" value="Genomic_DNA"/>
</dbReference>
<protein>
    <recommendedName>
        <fullName evidence="1">pEK499-p136 HEPN domain-containing protein</fullName>
    </recommendedName>
</protein>
<dbReference type="Pfam" id="PF18736">
    <property type="entry name" value="pEK499_p136"/>
    <property type="match status" value="1"/>
</dbReference>
<name>A0A938WSP5_9BACT</name>
<evidence type="ECO:0000259" key="1">
    <source>
        <dbReference type="Pfam" id="PF18736"/>
    </source>
</evidence>
<evidence type="ECO:0000313" key="3">
    <source>
        <dbReference type="Proteomes" id="UP000706891"/>
    </source>
</evidence>
<dbReference type="InterPro" id="IPR041318">
    <property type="entry name" value="pEK499_p136"/>
</dbReference>
<feature type="domain" description="pEK499-p136 HEPN" evidence="1">
    <location>
        <begin position="33"/>
        <end position="171"/>
    </location>
</feature>
<evidence type="ECO:0000313" key="2">
    <source>
        <dbReference type="EMBL" id="MBM6673383.1"/>
    </source>
</evidence>
<dbReference type="RefSeq" id="WP_205104072.1">
    <property type="nucleotide sequence ID" value="NZ_JACJJG010000020.1"/>
</dbReference>
<keyword evidence="3" id="KW-1185">Reference proteome</keyword>
<accession>A0A938WSP5</accession>
<dbReference type="Proteomes" id="UP000706891">
    <property type="component" value="Unassembled WGS sequence"/>
</dbReference>
<dbReference type="AlphaFoldDB" id="A0A938WSP5"/>
<organism evidence="2 3">
    <name type="scientific">Marseilla massiliensis</name>
    <dbReference type="NCBI Taxonomy" id="1841864"/>
    <lineage>
        <taxon>Bacteria</taxon>
        <taxon>Pseudomonadati</taxon>
        <taxon>Bacteroidota</taxon>
        <taxon>Bacteroidia</taxon>
        <taxon>Bacteroidales</taxon>
        <taxon>Prevotellaceae</taxon>
        <taxon>Marseilla</taxon>
    </lineage>
</organism>
<reference evidence="2" key="2">
    <citation type="journal article" date="2021" name="Sci. Rep.">
        <title>The distribution of antibiotic resistance genes in chicken gut microbiota commensals.</title>
        <authorList>
            <person name="Juricova H."/>
            <person name="Matiasovicova J."/>
            <person name="Kubasova T."/>
            <person name="Cejkova D."/>
            <person name="Rychlik I."/>
        </authorList>
    </citation>
    <scope>NUCLEOTIDE SEQUENCE</scope>
    <source>
        <strain evidence="2">An824</strain>
    </source>
</reference>
<sequence>MPYSNQENLIIQSTCNAVLLLTLSKESEIFIDSDFFKRIDFPFPKIKEMYEKGQIKVGNQGMLLACLYSLLVLPKELILDAYKDDYKAVNAWIDDNKEETDTYPAGRYPSDLKHIYHLRNSISHGNVEFDDTNQENVICIFKDNDNSGHNYSLKLSTANVGILASELLKAQEKYMDNLATSNRE</sequence>
<comment type="caution">
    <text evidence="2">The sequence shown here is derived from an EMBL/GenBank/DDBJ whole genome shotgun (WGS) entry which is preliminary data.</text>
</comment>
<gene>
    <name evidence="2" type="ORF">H6A34_05790</name>
</gene>
<proteinExistence type="predicted"/>
<reference evidence="2" key="1">
    <citation type="submission" date="2020-08" db="EMBL/GenBank/DDBJ databases">
        <authorList>
            <person name="Cejkova D."/>
            <person name="Kubasova T."/>
            <person name="Jahodarova E."/>
            <person name="Rychlik I."/>
        </authorList>
    </citation>
    <scope>NUCLEOTIDE SEQUENCE</scope>
    <source>
        <strain evidence="2">An824</strain>
    </source>
</reference>